<reference evidence="2 3" key="1">
    <citation type="submission" date="2023-08" db="EMBL/GenBank/DDBJ databases">
        <title>A Necator americanus chromosomal reference genome.</title>
        <authorList>
            <person name="Ilik V."/>
            <person name="Petrzelkova K.J."/>
            <person name="Pardy F."/>
            <person name="Fuh T."/>
            <person name="Niatou-Singa F.S."/>
            <person name="Gouil Q."/>
            <person name="Baker L."/>
            <person name="Ritchie M.E."/>
            <person name="Jex A.R."/>
            <person name="Gazzola D."/>
            <person name="Li H."/>
            <person name="Toshio Fujiwara R."/>
            <person name="Zhan B."/>
            <person name="Aroian R.V."/>
            <person name="Pafco B."/>
            <person name="Schwarz E.M."/>
        </authorList>
    </citation>
    <scope>NUCLEOTIDE SEQUENCE [LARGE SCALE GENOMIC DNA]</scope>
    <source>
        <strain evidence="2 3">Aroian</strain>
        <tissue evidence="2">Whole animal</tissue>
    </source>
</reference>
<keyword evidence="3" id="KW-1185">Reference proteome</keyword>
<evidence type="ECO:0000313" key="3">
    <source>
        <dbReference type="Proteomes" id="UP001303046"/>
    </source>
</evidence>
<dbReference type="EMBL" id="JAVFWL010000001">
    <property type="protein sequence ID" value="KAK6729320.1"/>
    <property type="molecule type" value="Genomic_DNA"/>
</dbReference>
<evidence type="ECO:0000313" key="2">
    <source>
        <dbReference type="EMBL" id="KAK6729320.1"/>
    </source>
</evidence>
<sequence>MRRGLENTARPLPNPRSQFDRLWPKRGAAARCHGGGKRRRVGHRPRRAVRKPLQEAAEIDVDVGATASHVWQVVETAGPVKRPSISRYSTSRITCEEKTTIIEIRGPRFVAVSQSMRMIPELLKCNAGCDE</sequence>
<organism evidence="2 3">
    <name type="scientific">Necator americanus</name>
    <name type="common">Human hookworm</name>
    <dbReference type="NCBI Taxonomy" id="51031"/>
    <lineage>
        <taxon>Eukaryota</taxon>
        <taxon>Metazoa</taxon>
        <taxon>Ecdysozoa</taxon>
        <taxon>Nematoda</taxon>
        <taxon>Chromadorea</taxon>
        <taxon>Rhabditida</taxon>
        <taxon>Rhabditina</taxon>
        <taxon>Rhabditomorpha</taxon>
        <taxon>Strongyloidea</taxon>
        <taxon>Ancylostomatidae</taxon>
        <taxon>Bunostominae</taxon>
        <taxon>Necator</taxon>
    </lineage>
</organism>
<proteinExistence type="predicted"/>
<comment type="caution">
    <text evidence="2">The sequence shown here is derived from an EMBL/GenBank/DDBJ whole genome shotgun (WGS) entry which is preliminary data.</text>
</comment>
<feature type="compositionally biased region" description="Basic residues" evidence="1">
    <location>
        <begin position="34"/>
        <end position="47"/>
    </location>
</feature>
<protein>
    <submittedName>
        <fullName evidence="2">Uncharacterized protein</fullName>
    </submittedName>
</protein>
<name>A0ABR1BV93_NECAM</name>
<feature type="region of interest" description="Disordered" evidence="1">
    <location>
        <begin position="1"/>
        <end position="47"/>
    </location>
</feature>
<accession>A0ABR1BV93</accession>
<evidence type="ECO:0000256" key="1">
    <source>
        <dbReference type="SAM" id="MobiDB-lite"/>
    </source>
</evidence>
<gene>
    <name evidence="2" type="primary">Necator_chrI.g2526</name>
    <name evidence="2" type="ORF">RB195_006398</name>
</gene>
<dbReference type="Proteomes" id="UP001303046">
    <property type="component" value="Unassembled WGS sequence"/>
</dbReference>